<evidence type="ECO:0000313" key="4">
    <source>
        <dbReference type="EMBL" id="RTG85838.1"/>
    </source>
</evidence>
<dbReference type="GO" id="GO:0003676">
    <property type="term" value="F:nucleic acid binding"/>
    <property type="evidence" value="ECO:0007669"/>
    <property type="project" value="InterPro"/>
</dbReference>
<dbReference type="InterPro" id="IPR002052">
    <property type="entry name" value="DNA_methylase_N6_adenine_CS"/>
</dbReference>
<dbReference type="InterPro" id="IPR059073">
    <property type="entry name" value="TRMT11_N"/>
</dbReference>
<dbReference type="EMBL" id="QMKO01001899">
    <property type="protein sequence ID" value="RTG85838.1"/>
    <property type="molecule type" value="Genomic_DNA"/>
</dbReference>
<dbReference type="PANTHER" id="PTHR13370:SF3">
    <property type="entry name" value="TRNA (GUANINE(10)-N2)-METHYLTRANSFERASE HOMOLOG"/>
    <property type="match status" value="1"/>
</dbReference>
<gene>
    <name evidence="4" type="ORF">DC041_0003871</name>
</gene>
<dbReference type="SUPFAM" id="SSF53335">
    <property type="entry name" value="S-adenosyl-L-methionine-dependent methyltransferases"/>
    <property type="match status" value="1"/>
</dbReference>
<dbReference type="STRING" id="6184.A0A430QDP1"/>
<evidence type="ECO:0000313" key="5">
    <source>
        <dbReference type="Proteomes" id="UP000290809"/>
    </source>
</evidence>
<dbReference type="Pfam" id="PF25904">
    <property type="entry name" value="Tmrp11_N"/>
    <property type="match status" value="1"/>
</dbReference>
<protein>
    <submittedName>
        <fullName evidence="4">tRNA (Guanine10-N2)-methyltransferase</fullName>
    </submittedName>
</protein>
<dbReference type="AlphaFoldDB" id="A0A430QDP1"/>
<dbReference type="GO" id="GO:0032259">
    <property type="term" value="P:methylation"/>
    <property type="evidence" value="ECO:0007669"/>
    <property type="project" value="UniProtKB-KW"/>
</dbReference>
<keyword evidence="5" id="KW-1185">Reference proteome</keyword>
<organism evidence="4 5">
    <name type="scientific">Schistosoma bovis</name>
    <name type="common">Blood fluke</name>
    <dbReference type="NCBI Taxonomy" id="6184"/>
    <lineage>
        <taxon>Eukaryota</taxon>
        <taxon>Metazoa</taxon>
        <taxon>Spiralia</taxon>
        <taxon>Lophotrochozoa</taxon>
        <taxon>Platyhelminthes</taxon>
        <taxon>Trematoda</taxon>
        <taxon>Digenea</taxon>
        <taxon>Strigeidida</taxon>
        <taxon>Schistosomatoidea</taxon>
        <taxon>Schistosomatidae</taxon>
        <taxon>Schistosoma</taxon>
    </lineage>
</organism>
<comment type="caution">
    <text evidence="4">The sequence shown here is derived from an EMBL/GenBank/DDBJ whole genome shotgun (WGS) entry which is preliminary data.</text>
</comment>
<dbReference type="InterPro" id="IPR029063">
    <property type="entry name" value="SAM-dependent_MTases_sf"/>
</dbReference>
<accession>A0A430QDP1</accession>
<dbReference type="GO" id="GO:0005737">
    <property type="term" value="C:cytoplasm"/>
    <property type="evidence" value="ECO:0007669"/>
    <property type="project" value="TreeGrafter"/>
</dbReference>
<dbReference type="Gene3D" id="3.40.50.150">
    <property type="entry name" value="Vaccinia Virus protein VP39"/>
    <property type="match status" value="1"/>
</dbReference>
<dbReference type="PANTHER" id="PTHR13370">
    <property type="entry name" value="RNA METHYLASE-RELATED"/>
    <property type="match status" value="1"/>
</dbReference>
<evidence type="ECO:0000256" key="2">
    <source>
        <dbReference type="ARBA" id="ARBA00022679"/>
    </source>
</evidence>
<dbReference type="PIRSF" id="PIRSF017259">
    <property type="entry name" value="tRNA_mtfrase_TRM11"/>
    <property type="match status" value="1"/>
</dbReference>
<dbReference type="PROSITE" id="PS00092">
    <property type="entry name" value="N6_MTASE"/>
    <property type="match status" value="1"/>
</dbReference>
<reference evidence="4 5" key="1">
    <citation type="journal article" date="2019" name="PLoS Pathog.">
        <title>Genome sequence of the bovine parasite Schistosoma bovis Tanzania.</title>
        <authorList>
            <person name="Oey H."/>
            <person name="Zakrzewski M."/>
            <person name="Gobert G."/>
            <person name="Gravermann K."/>
            <person name="Stoye J."/>
            <person name="Jones M."/>
            <person name="Mcmanus D."/>
            <person name="Krause L."/>
        </authorList>
    </citation>
    <scope>NUCLEOTIDE SEQUENCE [LARGE SCALE GENOMIC DNA]</scope>
    <source>
        <strain evidence="4 5">TAN1997</strain>
    </source>
</reference>
<sequence length="524" mass="59558">MQKYVFSFAASEFVNFRWIEFKSLAEIEQLSYSVSESKDDWLRPYIVVEMENDDSVLSIIKRSVLIKSAFHLWCEATTLSELTEQVANLPNELIDPYLNGCGTFKIVLSSAHKKLKQEEKIPIIETILDAHERIDAQVSLSSPDHQINILLEYTPKNLGKNTISSGGHLCRLLYGRLIGSSIRRNMMNDYRLSERAHLGNTTMNVTLAAIMANVGLCRKSSFVWDPFIGTGSTVIAASVWGSFGGGSDIDYSVLHGIGMSPKAGQERRCGETLRSNYEQYKLESRYLDVMVADIVSLHKFLRIPHGGLFDAIITDPPYGFRERSCKVSEQPVERKPTLVTRHRLAEIMGVIHIGLIYLVHIYTQTCRFSLSLSFLVKPYILVHGIVLCLYSDENHNGNKDEVDEESLVLVPHDLPHFPHKVSEPFLHVYFIINKIYKDLLDLAAYLLYPNGRLVFWIPVLRSEFIGVKSLPHHPSFRLLAACEQTLNTRNSRYMVVMVKLDTNQQLNDLSNENEDLIFPAVYAK</sequence>
<dbReference type="Proteomes" id="UP000290809">
    <property type="component" value="Unassembled WGS sequence"/>
</dbReference>
<evidence type="ECO:0000256" key="1">
    <source>
        <dbReference type="ARBA" id="ARBA00022603"/>
    </source>
</evidence>
<dbReference type="GO" id="GO:0008168">
    <property type="term" value="F:methyltransferase activity"/>
    <property type="evidence" value="ECO:0007669"/>
    <property type="project" value="UniProtKB-KW"/>
</dbReference>
<keyword evidence="2 4" id="KW-0808">Transferase</keyword>
<evidence type="ECO:0000259" key="3">
    <source>
        <dbReference type="Pfam" id="PF25904"/>
    </source>
</evidence>
<feature type="domain" description="tRNA (guanine(10)-N(2))-methyltransferase TRMT11 N-terminal" evidence="3">
    <location>
        <begin position="4"/>
        <end position="181"/>
    </location>
</feature>
<proteinExistence type="predicted"/>
<keyword evidence="1 4" id="KW-0489">Methyltransferase</keyword>
<name>A0A430QDP1_SCHBO</name>